<sequence>MGKDRAGFLGLFGPDQMLKRWERALQTRAGLAPRDLAGLRREMLGVRSRIDRLSAEAETELLARSAGQDGIARPDQCDWAERGGPWRARLTPRGHVGFGSPLAIGAGVTLFHDATRSDLSLRQEPARRDATGPVFALVLEVYRFDGSFLSLVQDLPDAALQGLTLDHFFQVHLTMDREQPIEVYARLNIQHGPNHEQIVRQFAFDGDRGLAEFDLAYSRINEKRVEKGWLDLILEGPEMNRVAIRDMVVLRAPRADI</sequence>
<reference evidence="1 2" key="1">
    <citation type="submission" date="2020-04" db="EMBL/GenBank/DDBJ databases">
        <authorList>
            <person name="Yoon J."/>
        </authorList>
    </citation>
    <scope>NUCLEOTIDE SEQUENCE [LARGE SCALE GENOMIC DNA]</scope>
    <source>
        <strain evidence="1 2">KMU-115</strain>
    </source>
</reference>
<dbReference type="RefSeq" id="WP_168623342.1">
    <property type="nucleotide sequence ID" value="NZ_JAAZQQ010000003.1"/>
</dbReference>
<name>A0A7X6GYX1_9RHOB</name>
<dbReference type="Pfam" id="PF20086">
    <property type="entry name" value="DUF6478"/>
    <property type="match status" value="1"/>
</dbReference>
<dbReference type="Proteomes" id="UP000526408">
    <property type="component" value="Unassembled WGS sequence"/>
</dbReference>
<organism evidence="1 2">
    <name type="scientific">Roseicyclus persicicus</name>
    <dbReference type="NCBI Taxonomy" id="2650661"/>
    <lineage>
        <taxon>Bacteria</taxon>
        <taxon>Pseudomonadati</taxon>
        <taxon>Pseudomonadota</taxon>
        <taxon>Alphaproteobacteria</taxon>
        <taxon>Rhodobacterales</taxon>
        <taxon>Roseobacteraceae</taxon>
        <taxon>Roseicyclus</taxon>
    </lineage>
</organism>
<dbReference type="AlphaFoldDB" id="A0A7X6GYX1"/>
<dbReference type="InterPro" id="IPR045514">
    <property type="entry name" value="DUF6478"/>
</dbReference>
<proteinExistence type="predicted"/>
<evidence type="ECO:0000313" key="2">
    <source>
        <dbReference type="Proteomes" id="UP000526408"/>
    </source>
</evidence>
<evidence type="ECO:0000313" key="1">
    <source>
        <dbReference type="EMBL" id="NKX44945.1"/>
    </source>
</evidence>
<dbReference type="EMBL" id="JAAZQQ010000003">
    <property type="protein sequence ID" value="NKX44945.1"/>
    <property type="molecule type" value="Genomic_DNA"/>
</dbReference>
<gene>
    <name evidence="1" type="ORF">HCU73_10120</name>
</gene>
<keyword evidence="2" id="KW-1185">Reference proteome</keyword>
<accession>A0A7X6GYX1</accession>
<protein>
    <submittedName>
        <fullName evidence="1">Uncharacterized protein</fullName>
    </submittedName>
</protein>
<comment type="caution">
    <text evidence="1">The sequence shown here is derived from an EMBL/GenBank/DDBJ whole genome shotgun (WGS) entry which is preliminary data.</text>
</comment>